<dbReference type="InterPro" id="IPR002018">
    <property type="entry name" value="CarbesteraseB"/>
</dbReference>
<reference evidence="9 10" key="1">
    <citation type="journal article" date="2024" name="Insects">
        <title>An Improved Chromosome-Level Genome Assembly of the Firefly Pyrocoelia pectoralis.</title>
        <authorList>
            <person name="Fu X."/>
            <person name="Meyer-Rochow V.B."/>
            <person name="Ballantyne L."/>
            <person name="Zhu X."/>
        </authorList>
    </citation>
    <scope>NUCLEOTIDE SEQUENCE [LARGE SCALE GENOMIC DNA]</scope>
    <source>
        <strain evidence="9">XCY_ONT2</strain>
    </source>
</reference>
<feature type="signal peptide" evidence="7">
    <location>
        <begin position="1"/>
        <end position="15"/>
    </location>
</feature>
<dbReference type="AlphaFoldDB" id="A0AAN7VTY2"/>
<keyword evidence="10" id="KW-1185">Reference proteome</keyword>
<evidence type="ECO:0000313" key="10">
    <source>
        <dbReference type="Proteomes" id="UP001329430"/>
    </source>
</evidence>
<dbReference type="EC" id="3.1.1.-" evidence="6"/>
<dbReference type="EMBL" id="JAVRBK010000001">
    <property type="protein sequence ID" value="KAK5649399.1"/>
    <property type="molecule type" value="Genomic_DNA"/>
</dbReference>
<dbReference type="InterPro" id="IPR029058">
    <property type="entry name" value="AB_hydrolase_fold"/>
</dbReference>
<keyword evidence="3 6" id="KW-0378">Hydrolase</keyword>
<protein>
    <recommendedName>
        <fullName evidence="6">Carboxylic ester hydrolase</fullName>
        <ecNumber evidence="6">3.1.1.-</ecNumber>
    </recommendedName>
</protein>
<dbReference type="SUPFAM" id="SSF53474">
    <property type="entry name" value="alpha/beta-Hydrolases"/>
    <property type="match status" value="1"/>
</dbReference>
<dbReference type="PANTHER" id="PTHR11559">
    <property type="entry name" value="CARBOXYLESTERASE"/>
    <property type="match status" value="1"/>
</dbReference>
<keyword evidence="2" id="KW-0719">Serine esterase</keyword>
<feature type="chain" id="PRO_5042812764" description="Carboxylic ester hydrolase" evidence="7">
    <location>
        <begin position="16"/>
        <end position="547"/>
    </location>
</feature>
<evidence type="ECO:0000259" key="8">
    <source>
        <dbReference type="Pfam" id="PF00135"/>
    </source>
</evidence>
<feature type="domain" description="Carboxylesterase type B" evidence="8">
    <location>
        <begin position="19"/>
        <end position="526"/>
    </location>
</feature>
<dbReference type="Proteomes" id="UP001329430">
    <property type="component" value="Chromosome 1"/>
</dbReference>
<evidence type="ECO:0000256" key="4">
    <source>
        <dbReference type="ARBA" id="ARBA00023157"/>
    </source>
</evidence>
<proteinExistence type="inferred from homology"/>
<name>A0AAN7VTY2_9COLE</name>
<comment type="similarity">
    <text evidence="1 6">Belongs to the type-B carboxylesterase/lipase family.</text>
</comment>
<evidence type="ECO:0000313" key="9">
    <source>
        <dbReference type="EMBL" id="KAK5649399.1"/>
    </source>
</evidence>
<dbReference type="Gene3D" id="3.40.50.1820">
    <property type="entry name" value="alpha/beta hydrolase"/>
    <property type="match status" value="1"/>
</dbReference>
<keyword evidence="7" id="KW-0732">Signal</keyword>
<keyword evidence="4" id="KW-1015">Disulfide bond</keyword>
<dbReference type="GO" id="GO:0052689">
    <property type="term" value="F:carboxylic ester hydrolase activity"/>
    <property type="evidence" value="ECO:0007669"/>
    <property type="project" value="UniProtKB-KW"/>
</dbReference>
<evidence type="ECO:0000256" key="5">
    <source>
        <dbReference type="ARBA" id="ARBA00023180"/>
    </source>
</evidence>
<evidence type="ECO:0000256" key="7">
    <source>
        <dbReference type="SAM" id="SignalP"/>
    </source>
</evidence>
<dbReference type="PROSITE" id="PS00122">
    <property type="entry name" value="CARBOXYLESTERASE_B_1"/>
    <property type="match status" value="1"/>
</dbReference>
<gene>
    <name evidence="9" type="ORF">RI129_000428</name>
</gene>
<dbReference type="InterPro" id="IPR050309">
    <property type="entry name" value="Type-B_Carboxylest/Lipase"/>
</dbReference>
<keyword evidence="5" id="KW-0325">Glycoprotein</keyword>
<dbReference type="InterPro" id="IPR019819">
    <property type="entry name" value="Carboxylesterase_B_CS"/>
</dbReference>
<dbReference type="InterPro" id="IPR019826">
    <property type="entry name" value="Carboxylesterase_B_AS"/>
</dbReference>
<evidence type="ECO:0000256" key="1">
    <source>
        <dbReference type="ARBA" id="ARBA00005964"/>
    </source>
</evidence>
<dbReference type="Pfam" id="PF00135">
    <property type="entry name" value="COesterase"/>
    <property type="match status" value="1"/>
</dbReference>
<sequence>MYLVLILFYVTYSLTNNVPEVHIKLGKISGYHKSSVNGRTFSAFEGIPYAQPPLGDLRFEAPQPISPWNTTLNATTLYVCKQMKSIYSILDRYKNEHEDCLYLNVYVPNQQPTENDNFDVIVNIHPGAFQCGDAALASPVYIMDRNIVYVNVNYRLGILGFLSTEDAFIPGNNGLKDQQLALRWIQAHIKKFGGNPKSVTLVGESAGGAFVHFHYLSPKSWGLFHRGISISGNALMPWAIQKDALGKSKKLAALLNCAYTTRKEMIDCLKVIPVDEIISSSSNFYIIPNHPVTPFGPVVESKSEHSFITEHPYRLLEEGRINHVPWLSLIAGNEGAMFTTIFYLPGSLEEMDENWDELFPYISFLGEGDNTKVAQKIKYFYFQNESLSQSNFYKYEKLIGDRCFNVGFETAVTMQANVSKSSVYAGVYNYSAAAISYGKVLGFDVKVVTHGDCTVLIFGFPFEMNASDRKLSKSDELMKNMLLDCLTSFASDGKPRTKEVSWEPVTTDTFKCLLIRDVDDMNMEENIELSPRKFWKDLFEKYSATLM</sequence>
<accession>A0AAN7VTY2</accession>
<comment type="caution">
    <text evidence="9">The sequence shown here is derived from an EMBL/GenBank/DDBJ whole genome shotgun (WGS) entry which is preliminary data.</text>
</comment>
<dbReference type="PROSITE" id="PS00941">
    <property type="entry name" value="CARBOXYLESTERASE_B_2"/>
    <property type="match status" value="1"/>
</dbReference>
<organism evidence="9 10">
    <name type="scientific">Pyrocoelia pectoralis</name>
    <dbReference type="NCBI Taxonomy" id="417401"/>
    <lineage>
        <taxon>Eukaryota</taxon>
        <taxon>Metazoa</taxon>
        <taxon>Ecdysozoa</taxon>
        <taxon>Arthropoda</taxon>
        <taxon>Hexapoda</taxon>
        <taxon>Insecta</taxon>
        <taxon>Pterygota</taxon>
        <taxon>Neoptera</taxon>
        <taxon>Endopterygota</taxon>
        <taxon>Coleoptera</taxon>
        <taxon>Polyphaga</taxon>
        <taxon>Elateriformia</taxon>
        <taxon>Elateroidea</taxon>
        <taxon>Lampyridae</taxon>
        <taxon>Lampyrinae</taxon>
        <taxon>Pyrocoelia</taxon>
    </lineage>
</organism>
<evidence type="ECO:0000256" key="3">
    <source>
        <dbReference type="ARBA" id="ARBA00022801"/>
    </source>
</evidence>
<evidence type="ECO:0000256" key="6">
    <source>
        <dbReference type="RuleBase" id="RU361235"/>
    </source>
</evidence>
<evidence type="ECO:0000256" key="2">
    <source>
        <dbReference type="ARBA" id="ARBA00022487"/>
    </source>
</evidence>